<feature type="transmembrane region" description="Helical" evidence="8">
    <location>
        <begin position="220"/>
        <end position="240"/>
    </location>
</feature>
<dbReference type="STRING" id="573058.SAMN00017477_2081"/>
<gene>
    <name evidence="8" type="primary">murJ</name>
    <name evidence="10" type="ORF">SAMN00017477_2081</name>
</gene>
<dbReference type="OrthoDB" id="9804143at2"/>
<dbReference type="PANTHER" id="PTHR47019:SF1">
    <property type="entry name" value="LIPID II FLIPPASE MURJ"/>
    <property type="match status" value="1"/>
</dbReference>
<sequence length="503" mass="54137">MNTSYILMIVTIVSKIFGLVREKALAYFFGTGIVVEAFLVAFQIPMTFTNILSGATANGYIPMYNEIKENKGEQEANKFTSNLSNIIFIGTLLLSIVGIVFARQLVGVMAIGFEGETLEMAVFMTRVALLSLGATTVFSIFKAYLQIKKHFIVSVAHAILMNVIIIASMAFAKKLGYQYLAFGILAGFIFQYLIFLPYIKKTGYRHKGLIDLKDGDFKTMMKIIVPVLISTSVIELNFIISKSLASALFTGAMASLNYAYKLQAFVTGIVITSIVTAVYPDMARLGAIGDYDGLKKSVGEALVSMALLVVPASAGLFIFSDPIVKLLFVGGAFGVQDGVVTATVLNFYAIGIIGIGVREIVSRAFYAIMDTKTPVVNSVVMVGVNIALSIVMMKVYGIRGLALATSISFIVGAILMVLSLKGKLGRVFSAINISDLVKITIATVCMGVLASIAYSFSSRFIGSILSLLIAIAVAGVVYLVAILVLKVSEVQNIINKIKNKRAK</sequence>
<feature type="transmembrane region" description="Helical" evidence="8">
    <location>
        <begin position="398"/>
        <end position="418"/>
    </location>
</feature>
<evidence type="ECO:0000256" key="6">
    <source>
        <dbReference type="ARBA" id="ARBA00022989"/>
    </source>
</evidence>
<dbReference type="Proteomes" id="UP000192368">
    <property type="component" value="Unassembled WGS sequence"/>
</dbReference>
<dbReference type="GO" id="GO:0009252">
    <property type="term" value="P:peptidoglycan biosynthetic process"/>
    <property type="evidence" value="ECO:0007669"/>
    <property type="project" value="UniProtKB-UniRule"/>
</dbReference>
<keyword evidence="8 9" id="KW-0961">Cell wall biogenesis/degradation</keyword>
<feature type="transmembrane region" description="Helical" evidence="8">
    <location>
        <begin position="86"/>
        <end position="111"/>
    </location>
</feature>
<feature type="transmembrane region" description="Helical" evidence="8">
    <location>
        <begin position="430"/>
        <end position="454"/>
    </location>
</feature>
<dbReference type="EMBL" id="FWWR01000017">
    <property type="protein sequence ID" value="SMB93487.1"/>
    <property type="molecule type" value="Genomic_DNA"/>
</dbReference>
<reference evidence="11" key="1">
    <citation type="submission" date="2017-04" db="EMBL/GenBank/DDBJ databases">
        <authorList>
            <person name="Varghese N."/>
            <person name="Submissions S."/>
        </authorList>
    </citation>
    <scope>NUCLEOTIDE SEQUENCE [LARGE SCALE GENOMIC DNA]</scope>
    <source>
        <strain evidence="11">DSM 20463</strain>
    </source>
</reference>
<evidence type="ECO:0000256" key="9">
    <source>
        <dbReference type="PIRNR" id="PIRNR002869"/>
    </source>
</evidence>
<dbReference type="NCBIfam" id="TIGR01695">
    <property type="entry name" value="murJ_mviN"/>
    <property type="match status" value="1"/>
</dbReference>
<dbReference type="HAMAP" id="MF_02078">
    <property type="entry name" value="MurJ_MviN"/>
    <property type="match status" value="1"/>
</dbReference>
<evidence type="ECO:0000256" key="8">
    <source>
        <dbReference type="HAMAP-Rule" id="MF_02078"/>
    </source>
</evidence>
<feature type="transmembrane region" description="Helical" evidence="8">
    <location>
        <begin position="123"/>
        <end position="144"/>
    </location>
</feature>
<feature type="transmembrane region" description="Helical" evidence="8">
    <location>
        <begin position="151"/>
        <end position="171"/>
    </location>
</feature>
<keyword evidence="4 8" id="KW-0133">Cell shape</keyword>
<dbReference type="GO" id="GO:0008360">
    <property type="term" value="P:regulation of cell shape"/>
    <property type="evidence" value="ECO:0007669"/>
    <property type="project" value="UniProtKB-UniRule"/>
</dbReference>
<dbReference type="RefSeq" id="WP_084231587.1">
    <property type="nucleotide sequence ID" value="NZ_FWWR01000017.1"/>
</dbReference>
<dbReference type="PANTHER" id="PTHR47019">
    <property type="entry name" value="LIPID II FLIPPASE MURJ"/>
    <property type="match status" value="1"/>
</dbReference>
<evidence type="ECO:0000256" key="4">
    <source>
        <dbReference type="ARBA" id="ARBA00022960"/>
    </source>
</evidence>
<evidence type="ECO:0000313" key="11">
    <source>
        <dbReference type="Proteomes" id="UP000192368"/>
    </source>
</evidence>
<dbReference type="InterPro" id="IPR051050">
    <property type="entry name" value="Lipid_II_flippase_MurJ/MviN"/>
</dbReference>
<comment type="pathway">
    <text evidence="8">Cell wall biogenesis; peptidoglycan biosynthesis.</text>
</comment>
<dbReference type="CDD" id="cd13123">
    <property type="entry name" value="MATE_MurJ_like"/>
    <property type="match status" value="1"/>
</dbReference>
<dbReference type="GO" id="GO:0005886">
    <property type="term" value="C:plasma membrane"/>
    <property type="evidence" value="ECO:0007669"/>
    <property type="project" value="UniProtKB-SubCell"/>
</dbReference>
<proteinExistence type="inferred from homology"/>
<evidence type="ECO:0000256" key="3">
    <source>
        <dbReference type="ARBA" id="ARBA00022692"/>
    </source>
</evidence>
<evidence type="ECO:0000256" key="2">
    <source>
        <dbReference type="ARBA" id="ARBA00022475"/>
    </source>
</evidence>
<accession>A0A1W1VJD1</accession>
<feature type="transmembrane region" description="Helical" evidence="8">
    <location>
        <begin position="24"/>
        <end position="42"/>
    </location>
</feature>
<feature type="transmembrane region" description="Helical" evidence="8">
    <location>
        <begin position="339"/>
        <end position="361"/>
    </location>
</feature>
<feature type="transmembrane region" description="Helical" evidence="8">
    <location>
        <begin position="177"/>
        <end position="199"/>
    </location>
</feature>
<dbReference type="GO" id="GO:0034204">
    <property type="term" value="P:lipid translocation"/>
    <property type="evidence" value="ECO:0007669"/>
    <property type="project" value="TreeGrafter"/>
</dbReference>
<comment type="function">
    <text evidence="8 9">Involved in peptidoglycan biosynthesis. Transports lipid-linked peptidoglycan precursors from the inner to the outer leaflet of the cytoplasmic membrane.</text>
</comment>
<keyword evidence="8 9" id="KW-0813">Transport</keyword>
<keyword evidence="2 8" id="KW-1003">Cell membrane</keyword>
<comment type="similarity">
    <text evidence="8 9">Belongs to the MurJ/MviN family.</text>
</comment>
<feature type="transmembrane region" description="Helical" evidence="8">
    <location>
        <begin position="301"/>
        <end position="319"/>
    </location>
</feature>
<comment type="subcellular location">
    <subcellularLocation>
        <location evidence="1 8">Cell membrane</location>
        <topology evidence="1 8">Multi-pass membrane protein</topology>
    </subcellularLocation>
</comment>
<evidence type="ECO:0000256" key="5">
    <source>
        <dbReference type="ARBA" id="ARBA00022984"/>
    </source>
</evidence>
<protein>
    <recommendedName>
        <fullName evidence="8">Probable lipid II flippase MurJ</fullName>
    </recommendedName>
</protein>
<evidence type="ECO:0000256" key="7">
    <source>
        <dbReference type="ARBA" id="ARBA00023136"/>
    </source>
</evidence>
<keyword evidence="5 8" id="KW-0573">Peptidoglycan synthesis</keyword>
<keyword evidence="6 8" id="KW-1133">Transmembrane helix</keyword>
<dbReference type="InterPro" id="IPR004268">
    <property type="entry name" value="MurJ"/>
</dbReference>
<feature type="transmembrane region" description="Helical" evidence="8">
    <location>
        <begin position="460"/>
        <end position="485"/>
    </location>
</feature>
<keyword evidence="3 8" id="KW-0812">Transmembrane</keyword>
<keyword evidence="7 8" id="KW-0472">Membrane</keyword>
<evidence type="ECO:0000256" key="1">
    <source>
        <dbReference type="ARBA" id="ARBA00004651"/>
    </source>
</evidence>
<evidence type="ECO:0000313" key="10">
    <source>
        <dbReference type="EMBL" id="SMB93487.1"/>
    </source>
</evidence>
<feature type="transmembrane region" description="Helical" evidence="8">
    <location>
        <begin position="260"/>
        <end position="280"/>
    </location>
</feature>
<keyword evidence="11" id="KW-1185">Reference proteome</keyword>
<dbReference type="PRINTS" id="PR01806">
    <property type="entry name" value="VIRFACTRMVIN"/>
</dbReference>
<dbReference type="GO" id="GO:0071555">
    <property type="term" value="P:cell wall organization"/>
    <property type="evidence" value="ECO:0007669"/>
    <property type="project" value="UniProtKB-UniRule"/>
</dbReference>
<dbReference type="UniPathway" id="UPA00219"/>
<dbReference type="PIRSF" id="PIRSF002869">
    <property type="entry name" value="MviN"/>
    <property type="match status" value="1"/>
</dbReference>
<dbReference type="GO" id="GO:0015648">
    <property type="term" value="F:lipid-linked peptidoglycan transporter activity"/>
    <property type="evidence" value="ECO:0007669"/>
    <property type="project" value="UniProtKB-UniRule"/>
</dbReference>
<name>A0A1W1VJD1_PEPAS</name>
<dbReference type="Pfam" id="PF03023">
    <property type="entry name" value="MurJ"/>
    <property type="match status" value="1"/>
</dbReference>
<dbReference type="AlphaFoldDB" id="A0A1W1VJD1"/>
<organism evidence="10 11">
    <name type="scientific">Peptoniphilus asaccharolyticus DSM 20463</name>
    <dbReference type="NCBI Taxonomy" id="573058"/>
    <lineage>
        <taxon>Bacteria</taxon>
        <taxon>Bacillati</taxon>
        <taxon>Bacillota</taxon>
        <taxon>Tissierellia</taxon>
        <taxon>Tissierellales</taxon>
        <taxon>Peptoniphilaceae</taxon>
        <taxon>Peptoniphilus</taxon>
    </lineage>
</organism>
<feature type="transmembrane region" description="Helical" evidence="8">
    <location>
        <begin position="373"/>
        <end position="392"/>
    </location>
</feature>